<reference evidence="1 2" key="1">
    <citation type="journal article" date="2016" name="Nat. Commun.">
        <title>Thousands of microbial genomes shed light on interconnected biogeochemical processes in an aquifer system.</title>
        <authorList>
            <person name="Anantharaman K."/>
            <person name="Brown C.T."/>
            <person name="Hug L.A."/>
            <person name="Sharon I."/>
            <person name="Castelle C.J."/>
            <person name="Probst A.J."/>
            <person name="Thomas B.C."/>
            <person name="Singh A."/>
            <person name="Wilkins M.J."/>
            <person name="Karaoz U."/>
            <person name="Brodie E.L."/>
            <person name="Williams K.H."/>
            <person name="Hubbard S.S."/>
            <person name="Banfield J.F."/>
        </authorList>
    </citation>
    <scope>NUCLEOTIDE SEQUENCE [LARGE SCALE GENOMIC DNA]</scope>
</reference>
<comment type="caution">
    <text evidence="1">The sequence shown here is derived from an EMBL/GenBank/DDBJ whole genome shotgun (WGS) entry which is preliminary data.</text>
</comment>
<accession>A0A1G2BLA5</accession>
<gene>
    <name evidence="1" type="ORF">A2677_03635</name>
</gene>
<evidence type="ECO:0000313" key="2">
    <source>
        <dbReference type="Proteomes" id="UP000177817"/>
    </source>
</evidence>
<organism evidence="1 2">
    <name type="scientific">Candidatus Komeilibacteria bacterium RIFCSPHIGHO2_01_FULL_52_14</name>
    <dbReference type="NCBI Taxonomy" id="1798549"/>
    <lineage>
        <taxon>Bacteria</taxon>
        <taxon>Candidatus Komeiliibacteriota</taxon>
    </lineage>
</organism>
<dbReference type="AlphaFoldDB" id="A0A1G2BLA5"/>
<dbReference type="Proteomes" id="UP000177817">
    <property type="component" value="Unassembled WGS sequence"/>
</dbReference>
<name>A0A1G2BLA5_9BACT</name>
<evidence type="ECO:0000313" key="1">
    <source>
        <dbReference type="EMBL" id="OGY89905.1"/>
    </source>
</evidence>
<protein>
    <submittedName>
        <fullName evidence="1">Uncharacterized protein</fullName>
    </submittedName>
</protein>
<proteinExistence type="predicted"/>
<sequence length="191" mass="21372">MDKKQVPHEVLLKFFKFWTHVWDCVRKGSLDPTAVISAVQNVITRGGQHLTQTFMVSVNYEDSRYRVPLPKSQKGLYFPIRGKGRATVIMAYLVLNQRSTKSLIMNGLAAKGWRLPDRAEAESFLDQYPDEPLKHDICGVCGPADSHGIALDFASCVWADRDGRGLTLHALDTFGSHWCILAVCEVIPEAV</sequence>
<dbReference type="EMBL" id="MHKK01000022">
    <property type="protein sequence ID" value="OGY89905.1"/>
    <property type="molecule type" value="Genomic_DNA"/>
</dbReference>